<comment type="caution">
    <text evidence="7">The sequence shown here is derived from an EMBL/GenBank/DDBJ whole genome shotgun (WGS) entry which is preliminary data.</text>
</comment>
<proteinExistence type="inferred from homology"/>
<dbReference type="CDD" id="cd10001">
    <property type="entry name" value="HDAC_classII_APAH"/>
    <property type="match status" value="1"/>
</dbReference>
<keyword evidence="4" id="KW-0378">Hydrolase</keyword>
<evidence type="ECO:0000313" key="8">
    <source>
        <dbReference type="Proteomes" id="UP001165383"/>
    </source>
</evidence>
<keyword evidence="5" id="KW-0862">Zinc</keyword>
<evidence type="ECO:0000259" key="6">
    <source>
        <dbReference type="Pfam" id="PF00850"/>
    </source>
</evidence>
<name>A0ABT0S9E7_9SPHN</name>
<dbReference type="InterPro" id="IPR000286">
    <property type="entry name" value="HDACs"/>
</dbReference>
<feature type="domain" description="Histone deacetylase" evidence="6">
    <location>
        <begin position="32"/>
        <end position="335"/>
    </location>
</feature>
<dbReference type="EMBL" id="JAMGBB010000001">
    <property type="protein sequence ID" value="MCL6741008.1"/>
    <property type="molecule type" value="Genomic_DNA"/>
</dbReference>
<evidence type="ECO:0000256" key="3">
    <source>
        <dbReference type="ARBA" id="ARBA00022723"/>
    </source>
</evidence>
<gene>
    <name evidence="7" type="ORF">LZ518_07675</name>
</gene>
<dbReference type="PRINTS" id="PR01270">
    <property type="entry name" value="HDASUPER"/>
</dbReference>
<evidence type="ECO:0000256" key="4">
    <source>
        <dbReference type="ARBA" id="ARBA00022801"/>
    </source>
</evidence>
<dbReference type="Gene3D" id="3.40.800.20">
    <property type="entry name" value="Histone deacetylase domain"/>
    <property type="match status" value="1"/>
</dbReference>
<evidence type="ECO:0000256" key="5">
    <source>
        <dbReference type="ARBA" id="ARBA00022833"/>
    </source>
</evidence>
<dbReference type="RefSeq" id="WP_249915416.1">
    <property type="nucleotide sequence ID" value="NZ_JAMGBB010000001.1"/>
</dbReference>
<keyword evidence="3" id="KW-0479">Metal-binding</keyword>
<organism evidence="7 8">
    <name type="scientific">Sphingomonas brevis</name>
    <dbReference type="NCBI Taxonomy" id="2908206"/>
    <lineage>
        <taxon>Bacteria</taxon>
        <taxon>Pseudomonadati</taxon>
        <taxon>Pseudomonadota</taxon>
        <taxon>Alphaproteobacteria</taxon>
        <taxon>Sphingomonadales</taxon>
        <taxon>Sphingomonadaceae</taxon>
        <taxon>Sphingomonas</taxon>
    </lineage>
</organism>
<accession>A0ABT0S9E7</accession>
<dbReference type="InterPro" id="IPR023696">
    <property type="entry name" value="Ureohydrolase_dom_sf"/>
</dbReference>
<reference evidence="7" key="1">
    <citation type="submission" date="2022-05" db="EMBL/GenBank/DDBJ databases">
        <authorList>
            <person name="Jo J.-H."/>
            <person name="Im W.-T."/>
        </authorList>
    </citation>
    <scope>NUCLEOTIDE SEQUENCE</scope>
    <source>
        <strain evidence="7">RB56-2</strain>
    </source>
</reference>
<keyword evidence="8" id="KW-1185">Reference proteome</keyword>
<dbReference type="Pfam" id="PF00850">
    <property type="entry name" value="Hist_deacetyl"/>
    <property type="match status" value="1"/>
</dbReference>
<dbReference type="SUPFAM" id="SSF52768">
    <property type="entry name" value="Arginase/deacetylase"/>
    <property type="match status" value="1"/>
</dbReference>
<dbReference type="PANTHER" id="PTHR10625:SF17">
    <property type="entry name" value="HISTONE DEACETYLASE 8"/>
    <property type="match status" value="1"/>
</dbReference>
<evidence type="ECO:0000256" key="1">
    <source>
        <dbReference type="ARBA" id="ARBA00001947"/>
    </source>
</evidence>
<dbReference type="InterPro" id="IPR037138">
    <property type="entry name" value="His_deacetylse_dom_sf"/>
</dbReference>
<sequence length="342" mass="37537">MGPVPGFFDLRQLAHAPARELHNGGWVEYAEKPSRAENISASLGELSGAKDFGLEPLLAVHDPAYIDFLRLAYTDWRASGREGDAIGYTWPIAHRRDLRLDRIDARLGRYSYDAATPIAEGTWDAAYWSAQTALTALAAIVDEGRRTSFALCRPPGHHAGRDYCGGYCYLNNAAIAARRAQQKGLRVAILDIDYHHGNGTQDIFLEDPDLLFVSIHADPVNDYPFFWGHADERGDGKGEGKTINLPLPRGTDMSRYREALDMALQAVGAHRPDLLVLSFGADTFEDDPISFFRLREGDYREIASRIAAIDLPTLIVMEGGYAIDALGANVSALLSGFESAAI</sequence>
<protein>
    <submittedName>
        <fullName evidence="7">Histone deacetylase family protein</fullName>
    </submittedName>
</protein>
<evidence type="ECO:0000313" key="7">
    <source>
        <dbReference type="EMBL" id="MCL6741008.1"/>
    </source>
</evidence>
<comment type="similarity">
    <text evidence="2">Belongs to the histone deacetylase family.</text>
</comment>
<comment type="cofactor">
    <cofactor evidence="1">
        <name>Zn(2+)</name>
        <dbReference type="ChEBI" id="CHEBI:29105"/>
    </cofactor>
</comment>
<dbReference type="PANTHER" id="PTHR10625">
    <property type="entry name" value="HISTONE DEACETYLASE HDAC1-RELATED"/>
    <property type="match status" value="1"/>
</dbReference>
<dbReference type="InterPro" id="IPR023801">
    <property type="entry name" value="His_deacetylse_dom"/>
</dbReference>
<evidence type="ECO:0000256" key="2">
    <source>
        <dbReference type="ARBA" id="ARBA00005947"/>
    </source>
</evidence>
<dbReference type="Proteomes" id="UP001165383">
    <property type="component" value="Unassembled WGS sequence"/>
</dbReference>